<dbReference type="RefSeq" id="WP_285607129.1">
    <property type="nucleotide sequence ID" value="NZ_BSSD01000001.1"/>
</dbReference>
<evidence type="ECO:0000313" key="2">
    <source>
        <dbReference type="Proteomes" id="UP001165042"/>
    </source>
</evidence>
<protein>
    <recommendedName>
        <fullName evidence="3">Glycosyltransferase involved in cell wall biogenesis</fullName>
    </recommendedName>
</protein>
<evidence type="ECO:0000313" key="1">
    <source>
        <dbReference type="EMBL" id="GLW89694.1"/>
    </source>
</evidence>
<evidence type="ECO:0008006" key="3">
    <source>
        <dbReference type="Google" id="ProtNLM"/>
    </source>
</evidence>
<accession>A0A9W6QJK8</accession>
<organism evidence="1 2">
    <name type="scientific">Actinokineospora globicatena</name>
    <dbReference type="NCBI Taxonomy" id="103729"/>
    <lineage>
        <taxon>Bacteria</taxon>
        <taxon>Bacillati</taxon>
        <taxon>Actinomycetota</taxon>
        <taxon>Actinomycetes</taxon>
        <taxon>Pseudonocardiales</taxon>
        <taxon>Pseudonocardiaceae</taxon>
        <taxon>Actinokineospora</taxon>
    </lineage>
</organism>
<reference evidence="1" key="1">
    <citation type="submission" date="2023-02" db="EMBL/GenBank/DDBJ databases">
        <title>Actinokineospora globicatena NBRC 15670.</title>
        <authorList>
            <person name="Ichikawa N."/>
            <person name="Sato H."/>
            <person name="Tonouchi N."/>
        </authorList>
    </citation>
    <scope>NUCLEOTIDE SEQUENCE</scope>
    <source>
        <strain evidence="1">NBRC 15670</strain>
    </source>
</reference>
<proteinExistence type="predicted"/>
<dbReference type="Gene3D" id="3.90.550.10">
    <property type="entry name" value="Spore Coat Polysaccharide Biosynthesis Protein SpsA, Chain A"/>
    <property type="match status" value="1"/>
</dbReference>
<dbReference type="InterPro" id="IPR018641">
    <property type="entry name" value="Trfase_1_rSAM/seldom-assoc"/>
</dbReference>
<dbReference type="Pfam" id="PF09837">
    <property type="entry name" value="DUF2064"/>
    <property type="match status" value="1"/>
</dbReference>
<dbReference type="PANTHER" id="PTHR36529:SF1">
    <property type="entry name" value="GLYCOSYLTRANSFERASE"/>
    <property type="match status" value="1"/>
</dbReference>
<comment type="caution">
    <text evidence="1">The sequence shown here is derived from an EMBL/GenBank/DDBJ whole genome shotgun (WGS) entry which is preliminary data.</text>
</comment>
<dbReference type="SUPFAM" id="SSF53448">
    <property type="entry name" value="Nucleotide-diphospho-sugar transferases"/>
    <property type="match status" value="1"/>
</dbReference>
<dbReference type="Proteomes" id="UP001165042">
    <property type="component" value="Unassembled WGS sequence"/>
</dbReference>
<name>A0A9W6QJK8_9PSEU</name>
<dbReference type="InterPro" id="IPR029044">
    <property type="entry name" value="Nucleotide-diphossugar_trans"/>
</dbReference>
<dbReference type="PANTHER" id="PTHR36529">
    <property type="entry name" value="SLL1095 PROTEIN"/>
    <property type="match status" value="1"/>
</dbReference>
<dbReference type="EMBL" id="BSSD01000001">
    <property type="protein sequence ID" value="GLW89694.1"/>
    <property type="molecule type" value="Genomic_DNA"/>
</dbReference>
<gene>
    <name evidence="1" type="ORF">Aglo03_05100</name>
</gene>
<dbReference type="AlphaFoldDB" id="A0A9W6QJK8"/>
<sequence>MTTPKTALLVLAKSPRPGMVKTRLCPPATPEQAARIAAAALLDTLSALSAVPDAQPVVVLAGDLDDAVDRDELRRAVRDFPVIAQRGDTLGERISAAHRDVAELLPGAASIQVGMDTPQISAELIADCRRALREPGTDALLGAAADGGWWVLGLRDPTSASAITDVPTSRADTGDRTADALRARGLRIVGAPLLTDVDTMDDARLVAATVPGSRFHAAVEDLA</sequence>
<keyword evidence="2" id="KW-1185">Reference proteome</keyword>